<feature type="transmembrane region" description="Helical" evidence="1">
    <location>
        <begin position="72"/>
        <end position="89"/>
    </location>
</feature>
<protein>
    <submittedName>
        <fullName evidence="2">Uncharacterized protein</fullName>
    </submittedName>
</protein>
<evidence type="ECO:0000256" key="1">
    <source>
        <dbReference type="SAM" id="Phobius"/>
    </source>
</evidence>
<comment type="caution">
    <text evidence="2">The sequence shown here is derived from an EMBL/GenBank/DDBJ whole genome shotgun (WGS) entry which is preliminary data.</text>
</comment>
<dbReference type="EMBL" id="JACNLK010000004">
    <property type="protein sequence ID" value="MBC8207573.1"/>
    <property type="molecule type" value="Genomic_DNA"/>
</dbReference>
<keyword evidence="1" id="KW-0812">Transmembrane</keyword>
<keyword evidence="1" id="KW-1133">Transmembrane helix</keyword>
<name>A0A8J6N4Y7_9BACT</name>
<dbReference type="Proteomes" id="UP000599024">
    <property type="component" value="Unassembled WGS sequence"/>
</dbReference>
<accession>A0A8J6N4Y7</accession>
<evidence type="ECO:0000313" key="3">
    <source>
        <dbReference type="Proteomes" id="UP000599024"/>
    </source>
</evidence>
<keyword evidence="1" id="KW-0472">Membrane</keyword>
<sequence length="98" mass="11189">MLEKREKLSFYLTGLVYFLFNLRPAADLSLTVKATLMQLLETVPYVAGITFVLVAFLQYMSDGEKVPWDRRLRLFFTIGIFAGLVYAIVEYTGQSPVL</sequence>
<evidence type="ECO:0000313" key="2">
    <source>
        <dbReference type="EMBL" id="MBC8207573.1"/>
    </source>
</evidence>
<reference evidence="2 3" key="1">
    <citation type="submission" date="2020-08" db="EMBL/GenBank/DDBJ databases">
        <title>Bridging the membrane lipid divide: bacteria of the FCB group superphylum have the potential to synthesize archaeal ether lipids.</title>
        <authorList>
            <person name="Villanueva L."/>
            <person name="Von Meijenfeldt F.A.B."/>
            <person name="Westbye A.B."/>
            <person name="Yadav S."/>
            <person name="Hopmans E.C."/>
            <person name="Dutilh B.E."/>
            <person name="Sinninghe Damste J.S."/>
        </authorList>
    </citation>
    <scope>NUCLEOTIDE SEQUENCE [LARGE SCALE GENOMIC DNA]</scope>
    <source>
        <strain evidence="2">NIOZ-UU81</strain>
    </source>
</reference>
<organism evidence="2 3">
    <name type="scientific">Candidatus Desulfatifera sulfidica</name>
    <dbReference type="NCBI Taxonomy" id="2841691"/>
    <lineage>
        <taxon>Bacteria</taxon>
        <taxon>Pseudomonadati</taxon>
        <taxon>Thermodesulfobacteriota</taxon>
        <taxon>Desulfobulbia</taxon>
        <taxon>Desulfobulbales</taxon>
        <taxon>Desulfobulbaceae</taxon>
        <taxon>Candidatus Desulfatifera</taxon>
    </lineage>
</organism>
<proteinExistence type="predicted"/>
<dbReference type="AlphaFoldDB" id="A0A8J6N4Y7"/>
<gene>
    <name evidence="2" type="ORF">H8E79_00165</name>
</gene>
<feature type="transmembrane region" description="Helical" evidence="1">
    <location>
        <begin position="35"/>
        <end position="60"/>
    </location>
</feature>